<keyword evidence="1" id="KW-0812">Transmembrane</keyword>
<dbReference type="EMBL" id="MT142961">
    <property type="protein sequence ID" value="QJA91096.1"/>
    <property type="molecule type" value="Genomic_DNA"/>
</dbReference>
<gene>
    <name evidence="2" type="ORF">MM415B03474_0010</name>
</gene>
<proteinExistence type="predicted"/>
<accession>A0A6M3L8G7</accession>
<name>A0A6M3L8G7_9ZZZZ</name>
<evidence type="ECO:0000313" key="2">
    <source>
        <dbReference type="EMBL" id="QJA91096.1"/>
    </source>
</evidence>
<keyword evidence="1" id="KW-1133">Transmembrane helix</keyword>
<keyword evidence="1" id="KW-0472">Membrane</keyword>
<reference evidence="2" key="1">
    <citation type="submission" date="2020-03" db="EMBL/GenBank/DDBJ databases">
        <title>The deep terrestrial virosphere.</title>
        <authorList>
            <person name="Holmfeldt K."/>
            <person name="Nilsson E."/>
            <person name="Simone D."/>
            <person name="Lopez-Fernandez M."/>
            <person name="Wu X."/>
            <person name="de Brujin I."/>
            <person name="Lundin D."/>
            <person name="Andersson A."/>
            <person name="Bertilsson S."/>
            <person name="Dopson M."/>
        </authorList>
    </citation>
    <scope>NUCLEOTIDE SEQUENCE</scope>
    <source>
        <strain evidence="2">MM415B03474</strain>
    </source>
</reference>
<evidence type="ECO:0000256" key="1">
    <source>
        <dbReference type="SAM" id="Phobius"/>
    </source>
</evidence>
<protein>
    <submittedName>
        <fullName evidence="2">Uncharacterized protein</fullName>
    </submittedName>
</protein>
<sequence length="70" mass="8196">MEDTYKIAPKKITKFRLLQLNINRKLAGVDLLEYIWGFDIFISKLPLLKTMVAANIIVWILLSIYLITKE</sequence>
<dbReference type="AlphaFoldDB" id="A0A6M3L8G7"/>
<feature type="transmembrane region" description="Helical" evidence="1">
    <location>
        <begin position="47"/>
        <end position="67"/>
    </location>
</feature>
<organism evidence="2">
    <name type="scientific">viral metagenome</name>
    <dbReference type="NCBI Taxonomy" id="1070528"/>
    <lineage>
        <taxon>unclassified sequences</taxon>
        <taxon>metagenomes</taxon>
        <taxon>organismal metagenomes</taxon>
    </lineage>
</organism>